<keyword evidence="1" id="KW-0732">Signal</keyword>
<evidence type="ECO:0000313" key="2">
    <source>
        <dbReference type="EMBL" id="SJZ57110.1"/>
    </source>
</evidence>
<dbReference type="SUPFAM" id="SSF53850">
    <property type="entry name" value="Periplasmic binding protein-like II"/>
    <property type="match status" value="1"/>
</dbReference>
<accession>A0A1T4LQV6</accession>
<feature type="chain" id="PRO_5010542964" description="Extracellular solute-binding protein, family 3" evidence="1">
    <location>
        <begin position="21"/>
        <end position="282"/>
    </location>
</feature>
<dbReference type="GeneID" id="70582081"/>
<dbReference type="AlphaFoldDB" id="A0A1T4LQV6"/>
<gene>
    <name evidence="2" type="ORF">SAMN02745782_00701</name>
</gene>
<proteinExistence type="predicted"/>
<sequence>MKIKNIFILVAVFFSVHCTAAQTITVNKVEGEKEQLAFNILQLVLAKSSPDLIIKQIDQNYNETRLTEEIQANNIDVMWAGASSERDEKLLAIRIPIFKGLMGHRLFIIRSGDQAKFSQIKNLSQLRALKAGQATFWGDTQVIKQANLPIVTTIKYNNLFPMLEGGRYDYFPRGVLEPWEEVAQHTQLNLAVEKDLMLIYPFALYFYVSRDNQPLYNQIYQWFMSAIDDGSFDSLFFNHPLIKDTLAKANLGQRTILRIDNPYMHPDTPYENKKFWLDINQL</sequence>
<dbReference type="STRING" id="1123491.SAMN02745782_00701"/>
<evidence type="ECO:0000313" key="3">
    <source>
        <dbReference type="Proteomes" id="UP000190834"/>
    </source>
</evidence>
<keyword evidence="3" id="KW-1185">Reference proteome</keyword>
<dbReference type="RefSeq" id="WP_242004537.1">
    <property type="nucleotide sequence ID" value="NZ_FUXB01000003.1"/>
</dbReference>
<name>A0A1T4LQV6_VIBCI</name>
<dbReference type="Proteomes" id="UP000190834">
    <property type="component" value="Unassembled WGS sequence"/>
</dbReference>
<organism evidence="2 3">
    <name type="scientific">Vibrio cincinnatiensis DSM 19608</name>
    <dbReference type="NCBI Taxonomy" id="1123491"/>
    <lineage>
        <taxon>Bacteria</taxon>
        <taxon>Pseudomonadati</taxon>
        <taxon>Pseudomonadota</taxon>
        <taxon>Gammaproteobacteria</taxon>
        <taxon>Vibrionales</taxon>
        <taxon>Vibrionaceae</taxon>
        <taxon>Vibrio</taxon>
    </lineage>
</organism>
<evidence type="ECO:0000256" key="1">
    <source>
        <dbReference type="SAM" id="SignalP"/>
    </source>
</evidence>
<reference evidence="3" key="1">
    <citation type="submission" date="2017-02" db="EMBL/GenBank/DDBJ databases">
        <authorList>
            <person name="Varghese N."/>
            <person name="Submissions S."/>
        </authorList>
    </citation>
    <scope>NUCLEOTIDE SEQUENCE [LARGE SCALE GENOMIC DNA]</scope>
    <source>
        <strain evidence="3">DSM 19608</strain>
    </source>
</reference>
<protein>
    <recommendedName>
        <fullName evidence="4">Extracellular solute-binding protein, family 3</fullName>
    </recommendedName>
</protein>
<feature type="signal peptide" evidence="1">
    <location>
        <begin position="1"/>
        <end position="20"/>
    </location>
</feature>
<evidence type="ECO:0008006" key="4">
    <source>
        <dbReference type="Google" id="ProtNLM"/>
    </source>
</evidence>
<dbReference type="EMBL" id="FUXB01000003">
    <property type="protein sequence ID" value="SJZ57110.1"/>
    <property type="molecule type" value="Genomic_DNA"/>
</dbReference>
<dbReference type="Gene3D" id="3.40.190.10">
    <property type="entry name" value="Periplasmic binding protein-like II"/>
    <property type="match status" value="2"/>
</dbReference>